<evidence type="ECO:0000313" key="4">
    <source>
        <dbReference type="EMBL" id="TMP52389.1"/>
    </source>
</evidence>
<reference evidence="5 6" key="1">
    <citation type="submission" date="2017-12" db="EMBL/GenBank/DDBJ databases">
        <authorList>
            <person name="Paulsen S."/>
            <person name="Gram L.K."/>
        </authorList>
    </citation>
    <scope>NUCLEOTIDE SEQUENCE [LARGE SCALE GENOMIC DNA]</scope>
    <source>
        <strain evidence="4 6">S2231</strain>
        <strain evidence="3 5">S2233</strain>
    </source>
</reference>
<accession>A0A5S3XG59</accession>
<comment type="similarity">
    <text evidence="1">Belongs to the metallo-beta-lactamase superfamily. Class-B beta-lactamase family.</text>
</comment>
<organism evidence="4 6">
    <name type="scientific">Pseudoalteromonas citrea</name>
    <dbReference type="NCBI Taxonomy" id="43655"/>
    <lineage>
        <taxon>Bacteria</taxon>
        <taxon>Pseudomonadati</taxon>
        <taxon>Pseudomonadota</taxon>
        <taxon>Gammaproteobacteria</taxon>
        <taxon>Alteromonadales</taxon>
        <taxon>Pseudoalteromonadaceae</taxon>
        <taxon>Pseudoalteromonas</taxon>
    </lineage>
</organism>
<evidence type="ECO:0000313" key="6">
    <source>
        <dbReference type="Proteomes" id="UP000307706"/>
    </source>
</evidence>
<keyword evidence="5" id="KW-1185">Reference proteome</keyword>
<dbReference type="PANTHER" id="PTHR42951:SF4">
    <property type="entry name" value="ACYL-COENZYME A THIOESTERASE MBLAC2"/>
    <property type="match status" value="1"/>
</dbReference>
<proteinExistence type="inferred from homology"/>
<sequence>MNAVIFFFFACALYVVISTGAYGETQAKLMQKQWFAGSIHCEIDSHSAMEVFAFNANTFIIRQSKCLHYEAPFIYLLLGDHKALLLDTGATASAKQFPLARTVQTIIAQHLICIKRQPKAYKLHALHSHSHSDHIAADLQFSGLEGVSVVPPHQLTVLQKTLQLSDWPNSISVFELGGRNISVIPTPGHQREAISLYDDQTQWLLTGDTFYPGRLYIRDWLTFKNSIARLVEFSEMNSISAILGTHIEMSVSAKKDYPSGSVHHPNEVSLVLTTKDLQLLHRQLIIMGLQPEKVRMDKFIISPLK</sequence>
<dbReference type="Gene3D" id="3.60.15.10">
    <property type="entry name" value="Ribonuclease Z/Hydroxyacylglutathione hydrolase-like"/>
    <property type="match status" value="1"/>
</dbReference>
<dbReference type="InterPro" id="IPR050855">
    <property type="entry name" value="NDM-1-like"/>
</dbReference>
<reference evidence="4" key="3">
    <citation type="submission" date="2019-09" db="EMBL/GenBank/DDBJ databases">
        <title>Co-occurence of chitin degradation, pigmentation and bioactivity in marine Pseudoalteromonas.</title>
        <authorList>
            <person name="Sonnenschein E.C."/>
            <person name="Bech P.K."/>
        </authorList>
    </citation>
    <scope>NUCLEOTIDE SEQUENCE</scope>
    <source>
        <strain evidence="4">S2231</strain>
        <strain evidence="5">S2233</strain>
    </source>
</reference>
<name>A0A5S3XG59_9GAMM</name>
<protein>
    <submittedName>
        <fullName evidence="4">MBL fold metallo-hydrolase</fullName>
    </submittedName>
</protein>
<dbReference type="RefSeq" id="WP_138598741.1">
    <property type="nucleotide sequence ID" value="NZ_PNCK01000133.1"/>
</dbReference>
<evidence type="ECO:0000313" key="5">
    <source>
        <dbReference type="Proteomes" id="UP000305730"/>
    </source>
</evidence>
<dbReference type="OrthoDB" id="7253658at2"/>
<evidence type="ECO:0000256" key="1">
    <source>
        <dbReference type="ARBA" id="ARBA00005250"/>
    </source>
</evidence>
<dbReference type="SUPFAM" id="SSF56281">
    <property type="entry name" value="Metallo-hydrolase/oxidoreductase"/>
    <property type="match status" value="1"/>
</dbReference>
<feature type="domain" description="Metallo-beta-lactamase" evidence="2">
    <location>
        <begin position="71"/>
        <end position="246"/>
    </location>
</feature>
<dbReference type="InterPro" id="IPR001279">
    <property type="entry name" value="Metallo-B-lactamas"/>
</dbReference>
<dbReference type="GO" id="GO:0016787">
    <property type="term" value="F:hydrolase activity"/>
    <property type="evidence" value="ECO:0007669"/>
    <property type="project" value="UniProtKB-KW"/>
</dbReference>
<gene>
    <name evidence="4" type="ORF">CWB96_21795</name>
    <name evidence="3" type="ORF">CWB97_22440</name>
</gene>
<dbReference type="Pfam" id="PF00753">
    <property type="entry name" value="Lactamase_B"/>
    <property type="match status" value="1"/>
</dbReference>
<dbReference type="GO" id="GO:0017001">
    <property type="term" value="P:antibiotic catabolic process"/>
    <property type="evidence" value="ECO:0007669"/>
    <property type="project" value="UniProtKB-ARBA"/>
</dbReference>
<comment type="caution">
    <text evidence="4">The sequence shown here is derived from an EMBL/GenBank/DDBJ whole genome shotgun (WGS) entry which is preliminary data.</text>
</comment>
<evidence type="ECO:0000313" key="3">
    <source>
        <dbReference type="EMBL" id="TMP37856.1"/>
    </source>
</evidence>
<dbReference type="PANTHER" id="PTHR42951">
    <property type="entry name" value="METALLO-BETA-LACTAMASE DOMAIN-CONTAINING"/>
    <property type="match status" value="1"/>
</dbReference>
<dbReference type="InterPro" id="IPR036866">
    <property type="entry name" value="RibonucZ/Hydroxyglut_hydro"/>
</dbReference>
<keyword evidence="4" id="KW-0378">Hydrolase</keyword>
<dbReference type="Proteomes" id="UP000305730">
    <property type="component" value="Unassembled WGS sequence"/>
</dbReference>
<dbReference type="AlphaFoldDB" id="A0A5S3XG59"/>
<reference evidence="6" key="2">
    <citation type="submission" date="2019-06" db="EMBL/GenBank/DDBJ databases">
        <title>Co-occurence of chitin degradation, pigmentation and bioactivity in marine Pseudoalteromonas.</title>
        <authorList>
            <person name="Sonnenschein E.C."/>
            <person name="Bech P.K."/>
        </authorList>
    </citation>
    <scope>NUCLEOTIDE SEQUENCE [LARGE SCALE GENOMIC DNA]</scope>
    <source>
        <strain evidence="6">S2231</strain>
        <strain evidence="3">S2233</strain>
    </source>
</reference>
<dbReference type="EMBL" id="PNCK01000133">
    <property type="protein sequence ID" value="TMP37856.1"/>
    <property type="molecule type" value="Genomic_DNA"/>
</dbReference>
<dbReference type="Proteomes" id="UP000307706">
    <property type="component" value="Unassembled WGS sequence"/>
</dbReference>
<dbReference type="SMART" id="SM00849">
    <property type="entry name" value="Lactamase_B"/>
    <property type="match status" value="1"/>
</dbReference>
<dbReference type="EMBL" id="PNCL01000175">
    <property type="protein sequence ID" value="TMP52389.1"/>
    <property type="molecule type" value="Genomic_DNA"/>
</dbReference>
<evidence type="ECO:0000259" key="2">
    <source>
        <dbReference type="SMART" id="SM00849"/>
    </source>
</evidence>